<dbReference type="AlphaFoldDB" id="A0AAN8WJU6"/>
<keyword evidence="2" id="KW-1185">Reference proteome</keyword>
<evidence type="ECO:0000313" key="2">
    <source>
        <dbReference type="Proteomes" id="UP001381693"/>
    </source>
</evidence>
<sequence>MAPSTQNRGVLRISRDFADYTTGVRADTLGGDLPVLVSRELRAISKIKELPLSTVVEKTRALMSELVERPGIAVINKKVEHGNKLVGYGHLEGTNSSGEIGIVVNQYHE</sequence>
<organism evidence="1 2">
    <name type="scientific">Halocaridina rubra</name>
    <name type="common">Hawaiian red shrimp</name>
    <dbReference type="NCBI Taxonomy" id="373956"/>
    <lineage>
        <taxon>Eukaryota</taxon>
        <taxon>Metazoa</taxon>
        <taxon>Ecdysozoa</taxon>
        <taxon>Arthropoda</taxon>
        <taxon>Crustacea</taxon>
        <taxon>Multicrustacea</taxon>
        <taxon>Malacostraca</taxon>
        <taxon>Eumalacostraca</taxon>
        <taxon>Eucarida</taxon>
        <taxon>Decapoda</taxon>
        <taxon>Pleocyemata</taxon>
        <taxon>Caridea</taxon>
        <taxon>Atyoidea</taxon>
        <taxon>Atyidae</taxon>
        <taxon>Halocaridina</taxon>
    </lineage>
</organism>
<evidence type="ECO:0000313" key="1">
    <source>
        <dbReference type="EMBL" id="KAK7067351.1"/>
    </source>
</evidence>
<dbReference type="EMBL" id="JAXCGZ010018870">
    <property type="protein sequence ID" value="KAK7067351.1"/>
    <property type="molecule type" value="Genomic_DNA"/>
</dbReference>
<accession>A0AAN8WJU6</accession>
<name>A0AAN8WJU6_HALRR</name>
<dbReference type="Proteomes" id="UP001381693">
    <property type="component" value="Unassembled WGS sequence"/>
</dbReference>
<comment type="caution">
    <text evidence="1">The sequence shown here is derived from an EMBL/GenBank/DDBJ whole genome shotgun (WGS) entry which is preliminary data.</text>
</comment>
<proteinExistence type="predicted"/>
<gene>
    <name evidence="1" type="ORF">SK128_010315</name>
</gene>
<protein>
    <submittedName>
        <fullName evidence="1">Uncharacterized protein</fullName>
    </submittedName>
</protein>
<reference evidence="1 2" key="1">
    <citation type="submission" date="2023-11" db="EMBL/GenBank/DDBJ databases">
        <title>Halocaridina rubra genome assembly.</title>
        <authorList>
            <person name="Smith C."/>
        </authorList>
    </citation>
    <scope>NUCLEOTIDE SEQUENCE [LARGE SCALE GENOMIC DNA]</scope>
    <source>
        <strain evidence="1">EP-1</strain>
        <tissue evidence="1">Whole</tissue>
    </source>
</reference>